<dbReference type="CDD" id="cd08420">
    <property type="entry name" value="PBP2_CysL_like"/>
    <property type="match status" value="1"/>
</dbReference>
<keyword evidence="7" id="KW-1185">Reference proteome</keyword>
<dbReference type="SUPFAM" id="SSF53850">
    <property type="entry name" value="Periplasmic binding protein-like II"/>
    <property type="match status" value="1"/>
</dbReference>
<dbReference type="PRINTS" id="PR00039">
    <property type="entry name" value="HTHLYSR"/>
</dbReference>
<evidence type="ECO:0000259" key="5">
    <source>
        <dbReference type="PROSITE" id="PS50931"/>
    </source>
</evidence>
<evidence type="ECO:0000256" key="2">
    <source>
        <dbReference type="ARBA" id="ARBA00023015"/>
    </source>
</evidence>
<comment type="caution">
    <text evidence="6">The sequence shown here is derived from an EMBL/GenBank/DDBJ whole genome shotgun (WGS) entry which is preliminary data.</text>
</comment>
<dbReference type="Proteomes" id="UP000295705">
    <property type="component" value="Unassembled WGS sequence"/>
</dbReference>
<dbReference type="InterPro" id="IPR036390">
    <property type="entry name" value="WH_DNA-bd_sf"/>
</dbReference>
<dbReference type="OrthoDB" id="9808620at2"/>
<sequence length="306" mass="32228">MPLPARVADLASYDVVLSVAELGSMGRAAAAHGVSQAAVSARVRALESALGFTLFERSPQGTRLTEAGGLVADWARSAIDAAWAMEEGVAALRAEHTGRLRVAASHTVAEYLLPRWLVSLRSELPDTSVALSTRNSTDVADDIRRGAADIGFVEGPEIRDDLDSQVVARDRLTLVVSPGHPWARRHGIDAARLAGTALLTREAGSGTREFLERALRSAGVETIAHPVLELASTTAIKGAVADGVAPAVLSSLAVAGELAAGTLVTVPIRKLSLDRRLTAIWPRGRPPDGAAAALLRRASTRSERRR</sequence>
<dbReference type="InterPro" id="IPR000847">
    <property type="entry name" value="LysR_HTH_N"/>
</dbReference>
<dbReference type="GO" id="GO:0000976">
    <property type="term" value="F:transcription cis-regulatory region binding"/>
    <property type="evidence" value="ECO:0007669"/>
    <property type="project" value="TreeGrafter"/>
</dbReference>
<evidence type="ECO:0000256" key="3">
    <source>
        <dbReference type="ARBA" id="ARBA00023125"/>
    </source>
</evidence>
<dbReference type="Gene3D" id="3.40.190.10">
    <property type="entry name" value="Periplasmic binding protein-like II"/>
    <property type="match status" value="2"/>
</dbReference>
<evidence type="ECO:0000313" key="6">
    <source>
        <dbReference type="EMBL" id="TDQ65142.1"/>
    </source>
</evidence>
<dbReference type="Pfam" id="PF00126">
    <property type="entry name" value="HTH_1"/>
    <property type="match status" value="1"/>
</dbReference>
<comment type="similarity">
    <text evidence="1">Belongs to the LysR transcriptional regulatory family.</text>
</comment>
<evidence type="ECO:0000256" key="4">
    <source>
        <dbReference type="ARBA" id="ARBA00023163"/>
    </source>
</evidence>
<dbReference type="PROSITE" id="PS50931">
    <property type="entry name" value="HTH_LYSR"/>
    <property type="match status" value="1"/>
</dbReference>
<dbReference type="Gene3D" id="1.10.10.10">
    <property type="entry name" value="Winged helix-like DNA-binding domain superfamily/Winged helix DNA-binding domain"/>
    <property type="match status" value="1"/>
</dbReference>
<dbReference type="PANTHER" id="PTHR30126">
    <property type="entry name" value="HTH-TYPE TRANSCRIPTIONAL REGULATOR"/>
    <property type="match status" value="1"/>
</dbReference>
<keyword evidence="4" id="KW-0804">Transcription</keyword>
<dbReference type="SUPFAM" id="SSF46785">
    <property type="entry name" value="Winged helix' DNA-binding domain"/>
    <property type="match status" value="1"/>
</dbReference>
<keyword evidence="3 6" id="KW-0238">DNA-binding</keyword>
<evidence type="ECO:0000313" key="7">
    <source>
        <dbReference type="Proteomes" id="UP000295705"/>
    </source>
</evidence>
<dbReference type="InterPro" id="IPR005119">
    <property type="entry name" value="LysR_subst-bd"/>
</dbReference>
<dbReference type="RefSeq" id="WP_133824542.1">
    <property type="nucleotide sequence ID" value="NZ_BAABHR010000046.1"/>
</dbReference>
<dbReference type="GO" id="GO:0003700">
    <property type="term" value="F:DNA-binding transcription factor activity"/>
    <property type="evidence" value="ECO:0007669"/>
    <property type="project" value="InterPro"/>
</dbReference>
<protein>
    <submittedName>
        <fullName evidence="6">DNA-binding transcriptional LysR family regulator</fullName>
    </submittedName>
</protein>
<accession>A0A4R6VMS8</accession>
<dbReference type="InterPro" id="IPR036388">
    <property type="entry name" value="WH-like_DNA-bd_sf"/>
</dbReference>
<organism evidence="6 7">
    <name type="scientific">Actinomycetospora succinea</name>
    <dbReference type="NCBI Taxonomy" id="663603"/>
    <lineage>
        <taxon>Bacteria</taxon>
        <taxon>Bacillati</taxon>
        <taxon>Actinomycetota</taxon>
        <taxon>Actinomycetes</taxon>
        <taxon>Pseudonocardiales</taxon>
        <taxon>Pseudonocardiaceae</taxon>
        <taxon>Actinomycetospora</taxon>
    </lineage>
</organism>
<proteinExistence type="inferred from homology"/>
<name>A0A4R6VMS8_9PSEU</name>
<dbReference type="EMBL" id="SNYO01000001">
    <property type="protein sequence ID" value="TDQ65142.1"/>
    <property type="molecule type" value="Genomic_DNA"/>
</dbReference>
<evidence type="ECO:0000256" key="1">
    <source>
        <dbReference type="ARBA" id="ARBA00009437"/>
    </source>
</evidence>
<feature type="domain" description="HTH lysR-type" evidence="5">
    <location>
        <begin position="19"/>
        <end position="65"/>
    </location>
</feature>
<reference evidence="6 7" key="1">
    <citation type="submission" date="2019-03" db="EMBL/GenBank/DDBJ databases">
        <title>Genomic Encyclopedia of Type Strains, Phase IV (KMG-IV): sequencing the most valuable type-strain genomes for metagenomic binning, comparative biology and taxonomic classification.</title>
        <authorList>
            <person name="Goeker M."/>
        </authorList>
    </citation>
    <scope>NUCLEOTIDE SEQUENCE [LARGE SCALE GENOMIC DNA]</scope>
    <source>
        <strain evidence="6 7">DSM 45775</strain>
    </source>
</reference>
<dbReference type="Pfam" id="PF03466">
    <property type="entry name" value="LysR_substrate"/>
    <property type="match status" value="1"/>
</dbReference>
<dbReference type="PANTHER" id="PTHR30126:SF39">
    <property type="entry name" value="HTH-TYPE TRANSCRIPTIONAL REGULATOR CYSL"/>
    <property type="match status" value="1"/>
</dbReference>
<dbReference type="AlphaFoldDB" id="A0A4R6VMS8"/>
<gene>
    <name evidence="6" type="ORF">EV188_101391</name>
</gene>
<keyword evidence="2" id="KW-0805">Transcription regulation</keyword>